<gene>
    <name evidence="1" type="ORF">PVK06_036229</name>
</gene>
<dbReference type="Proteomes" id="UP001358586">
    <property type="component" value="Chromosome 10"/>
</dbReference>
<dbReference type="EMBL" id="JARKNE010000010">
    <property type="protein sequence ID" value="KAK5794975.1"/>
    <property type="molecule type" value="Genomic_DNA"/>
</dbReference>
<name>A0ABR0NIY3_GOSAR</name>
<evidence type="ECO:0000313" key="1">
    <source>
        <dbReference type="EMBL" id="KAK5794975.1"/>
    </source>
</evidence>
<accession>A0ABR0NIY3</accession>
<protein>
    <submittedName>
        <fullName evidence="1">Uncharacterized protein</fullName>
    </submittedName>
</protein>
<sequence>MVNGCWDIAEAQEKAVEFRLNYGPFMMIFLLWNKGLRRIVIECDSSEALIQYPMSLPCVFASEWWSFTARKSPLEIAGVNHIDFWHMVRNARREKLGEPELGPLEFYAYIYPKLDLVNMKTDFLNRNGNSYVHFLYFANKKNANIDYFILRVQPHLKLLVVEGEETL</sequence>
<organism evidence="1 2">
    <name type="scientific">Gossypium arboreum</name>
    <name type="common">Tree cotton</name>
    <name type="synonym">Gossypium nanking</name>
    <dbReference type="NCBI Taxonomy" id="29729"/>
    <lineage>
        <taxon>Eukaryota</taxon>
        <taxon>Viridiplantae</taxon>
        <taxon>Streptophyta</taxon>
        <taxon>Embryophyta</taxon>
        <taxon>Tracheophyta</taxon>
        <taxon>Spermatophyta</taxon>
        <taxon>Magnoliopsida</taxon>
        <taxon>eudicotyledons</taxon>
        <taxon>Gunneridae</taxon>
        <taxon>Pentapetalae</taxon>
        <taxon>rosids</taxon>
        <taxon>malvids</taxon>
        <taxon>Malvales</taxon>
        <taxon>Malvaceae</taxon>
        <taxon>Malvoideae</taxon>
        <taxon>Gossypium</taxon>
    </lineage>
</organism>
<comment type="caution">
    <text evidence="1">The sequence shown here is derived from an EMBL/GenBank/DDBJ whole genome shotgun (WGS) entry which is preliminary data.</text>
</comment>
<keyword evidence="2" id="KW-1185">Reference proteome</keyword>
<proteinExistence type="predicted"/>
<reference evidence="1 2" key="1">
    <citation type="submission" date="2023-03" db="EMBL/GenBank/DDBJ databases">
        <title>WGS of Gossypium arboreum.</title>
        <authorList>
            <person name="Yu D."/>
        </authorList>
    </citation>
    <scope>NUCLEOTIDE SEQUENCE [LARGE SCALE GENOMIC DNA]</scope>
    <source>
        <tissue evidence="1">Leaf</tissue>
    </source>
</reference>
<evidence type="ECO:0000313" key="2">
    <source>
        <dbReference type="Proteomes" id="UP001358586"/>
    </source>
</evidence>